<dbReference type="Gene3D" id="2.170.270.10">
    <property type="entry name" value="SET domain"/>
    <property type="match status" value="1"/>
</dbReference>
<reference evidence="2" key="1">
    <citation type="submission" date="2007-07" db="EMBL/GenBank/DDBJ databases">
        <title>PCAP assembly of the Caenorhabditis remanei genome.</title>
        <authorList>
            <consortium name="The Caenorhabditis remanei Sequencing Consortium"/>
            <person name="Wilson R.K."/>
        </authorList>
    </citation>
    <scope>NUCLEOTIDE SEQUENCE [LARGE SCALE GENOMIC DNA]</scope>
    <source>
        <strain evidence="2">PB4641</strain>
    </source>
</reference>
<dbReference type="OrthoDB" id="616263at2759"/>
<dbReference type="InterPro" id="IPR001214">
    <property type="entry name" value="SET_dom"/>
</dbReference>
<dbReference type="PANTHER" id="PTHR47250:SF7">
    <property type="entry name" value="SET DOMAIN-CONTAINING PROTEIN"/>
    <property type="match status" value="1"/>
</dbReference>
<evidence type="ECO:0000259" key="1">
    <source>
        <dbReference type="PROSITE" id="PS50280"/>
    </source>
</evidence>
<feature type="domain" description="SET" evidence="1">
    <location>
        <begin position="439"/>
        <end position="582"/>
    </location>
</feature>
<accession>E3NQT8</accession>
<evidence type="ECO:0000313" key="2">
    <source>
        <dbReference type="EMBL" id="EFO85515.1"/>
    </source>
</evidence>
<dbReference type="AlphaFoldDB" id="E3NQT8"/>
<evidence type="ECO:0000313" key="3">
    <source>
        <dbReference type="Proteomes" id="UP000008281"/>
    </source>
</evidence>
<dbReference type="STRING" id="31234.E3NQT8"/>
<dbReference type="HOGENOM" id="CLU_022905_1_0_1"/>
<dbReference type="eggNOG" id="KOG1082">
    <property type="taxonomic scope" value="Eukaryota"/>
</dbReference>
<sequence length="652" mass="75281">MKGIGLVSLRRRNRGKRSCVHLSSNSSEFSYGFSGSKFTILVNFLLVTWNRMFSFSGRLSKKPKNLKPRTKEQKEIDVLLSKDVKNLTLQETYKLASHLRHTSQFTMRVKNVTIGGVLKVRRRNDENRRMSEDRDSNSTIESTYSQKWDVSLNIEDVKGETRKKIGKGFQRRLTEDSEIGCLPKADSLRKSVKKVVWNEVEKQIYYEQQLRNTIENDPELCGYYQRRFKCRIDKTVMKTNAKTLWRHFNEKDGKQVANGDQEIQFTEKLMKFIRNGAYNPPRNRLQFIVEKSKNWDTSALIFSDIPKEEPDNIKIPHTLLYKYTNRNVVNEKKCPELAAIKKEAEKKIIKCDCCTGGAIKRCWQNPNCPCYITNMKLRQFQQVDDVVVNEKTNFSTFNPVLLRGGNSFFDTIGFACSDECECAGKCTNNVTLLIEKDVHPLELYRKDEQMGFGLRANTFIPCGTPVVEFTGELNHGDVKKSEHDYSYAIFSEDDSFPTMISKVLGKNTKCVAEIKKQFEKDERWFVNPKHIGNIARTCCHSCEPNMSMVRVFQKGFSPAHCRLLLVTHEVIFPGNELTFDYGPGYIQETLGNKCLCNKAGCRCSNIYETFSKCSEKSLEKYQALRYHIGYAEFKRNVLDAIEKKQSQKVVAQ</sequence>
<dbReference type="PANTHER" id="PTHR47250">
    <property type="entry name" value="HISTONE-LYSINE N-METHYLTRANSFERASE SET-6"/>
    <property type="match status" value="1"/>
</dbReference>
<dbReference type="InterPro" id="IPR053105">
    <property type="entry name" value="Class_V-like_SAM-MTase"/>
</dbReference>
<protein>
    <recommendedName>
        <fullName evidence="1">SET domain-containing protein</fullName>
    </recommendedName>
</protein>
<name>E3NQT8_CAERE</name>
<dbReference type="SMART" id="SM00317">
    <property type="entry name" value="SET"/>
    <property type="match status" value="1"/>
</dbReference>
<dbReference type="PROSITE" id="PS50280">
    <property type="entry name" value="SET"/>
    <property type="match status" value="1"/>
</dbReference>
<organism evidence="3">
    <name type="scientific">Caenorhabditis remanei</name>
    <name type="common">Caenorhabditis vulgaris</name>
    <dbReference type="NCBI Taxonomy" id="31234"/>
    <lineage>
        <taxon>Eukaryota</taxon>
        <taxon>Metazoa</taxon>
        <taxon>Ecdysozoa</taxon>
        <taxon>Nematoda</taxon>
        <taxon>Chromadorea</taxon>
        <taxon>Rhabditida</taxon>
        <taxon>Rhabditina</taxon>
        <taxon>Rhabditomorpha</taxon>
        <taxon>Rhabditoidea</taxon>
        <taxon>Rhabditidae</taxon>
        <taxon>Peloderinae</taxon>
        <taxon>Caenorhabditis</taxon>
    </lineage>
</organism>
<dbReference type="InParanoid" id="E3NQT8"/>
<dbReference type="Pfam" id="PF00856">
    <property type="entry name" value="SET"/>
    <property type="match status" value="1"/>
</dbReference>
<keyword evidence="3" id="KW-1185">Reference proteome</keyword>
<dbReference type="EMBL" id="DS269588">
    <property type="protein sequence ID" value="EFO85515.1"/>
    <property type="molecule type" value="Genomic_DNA"/>
</dbReference>
<dbReference type="Proteomes" id="UP000008281">
    <property type="component" value="Unassembled WGS sequence"/>
</dbReference>
<gene>
    <name evidence="2" type="ORF">CRE_14410</name>
</gene>
<dbReference type="FunCoup" id="E3NQT8">
    <property type="interactions" value="1"/>
</dbReference>
<dbReference type="InterPro" id="IPR046341">
    <property type="entry name" value="SET_dom_sf"/>
</dbReference>
<proteinExistence type="predicted"/>
<dbReference type="SUPFAM" id="SSF82199">
    <property type="entry name" value="SET domain"/>
    <property type="match status" value="1"/>
</dbReference>